<organism evidence="1 2">
    <name type="scientific">Euroglyphus maynei</name>
    <name type="common">Mayne's house dust mite</name>
    <dbReference type="NCBI Taxonomy" id="6958"/>
    <lineage>
        <taxon>Eukaryota</taxon>
        <taxon>Metazoa</taxon>
        <taxon>Ecdysozoa</taxon>
        <taxon>Arthropoda</taxon>
        <taxon>Chelicerata</taxon>
        <taxon>Arachnida</taxon>
        <taxon>Acari</taxon>
        <taxon>Acariformes</taxon>
        <taxon>Sarcoptiformes</taxon>
        <taxon>Astigmata</taxon>
        <taxon>Psoroptidia</taxon>
        <taxon>Analgoidea</taxon>
        <taxon>Pyroglyphidae</taxon>
        <taxon>Pyroglyphinae</taxon>
        <taxon>Euroglyphus</taxon>
    </lineage>
</organism>
<protein>
    <submittedName>
        <fullName evidence="1">Uncharacterized protein</fullName>
    </submittedName>
</protein>
<dbReference type="Proteomes" id="UP000194236">
    <property type="component" value="Unassembled WGS sequence"/>
</dbReference>
<sequence length="68" mass="7788">MLGYYYSDDGYCDENWNEDEEQEVVGVVDGCDVENDDGGASSEWSPFRPFPLMFEKVGENQTYSIPFD</sequence>
<dbReference type="AlphaFoldDB" id="A0A1Y3B3I3"/>
<comment type="caution">
    <text evidence="1">The sequence shown here is derived from an EMBL/GenBank/DDBJ whole genome shotgun (WGS) entry which is preliminary data.</text>
</comment>
<keyword evidence="2" id="KW-1185">Reference proteome</keyword>
<evidence type="ECO:0000313" key="2">
    <source>
        <dbReference type="Proteomes" id="UP000194236"/>
    </source>
</evidence>
<name>A0A1Y3B3I3_EURMA</name>
<gene>
    <name evidence="1" type="ORF">BLA29_006687</name>
</gene>
<accession>A0A1Y3B3I3</accession>
<evidence type="ECO:0000313" key="1">
    <source>
        <dbReference type="EMBL" id="OTF74433.1"/>
    </source>
</evidence>
<proteinExistence type="predicted"/>
<dbReference type="EMBL" id="MUJZ01047090">
    <property type="protein sequence ID" value="OTF74433.1"/>
    <property type="molecule type" value="Genomic_DNA"/>
</dbReference>
<reference evidence="1 2" key="1">
    <citation type="submission" date="2017-03" db="EMBL/GenBank/DDBJ databases">
        <title>Genome Survey of Euroglyphus maynei.</title>
        <authorList>
            <person name="Arlian L.G."/>
            <person name="Morgan M.S."/>
            <person name="Rider S.D."/>
        </authorList>
    </citation>
    <scope>NUCLEOTIDE SEQUENCE [LARGE SCALE GENOMIC DNA]</scope>
    <source>
        <strain evidence="1">Arlian Lab</strain>
        <tissue evidence="1">Whole body</tissue>
    </source>
</reference>